<evidence type="ECO:0000256" key="11">
    <source>
        <dbReference type="ARBA" id="ARBA00023316"/>
    </source>
</evidence>
<dbReference type="GO" id="GO:0008765">
    <property type="term" value="F:UDP-N-acetylmuramoylalanyl-D-glutamate-2,6-diaminopimelate ligase activity"/>
    <property type="evidence" value="ECO:0007669"/>
    <property type="project" value="UniProtKB-UniRule"/>
</dbReference>
<evidence type="ECO:0000256" key="1">
    <source>
        <dbReference type="ARBA" id="ARBA00004752"/>
    </source>
</evidence>
<dbReference type="Gene3D" id="3.90.190.20">
    <property type="entry name" value="Mur ligase, C-terminal domain"/>
    <property type="match status" value="1"/>
</dbReference>
<dbReference type="PROSITE" id="PS01011">
    <property type="entry name" value="FOLYLPOLYGLU_SYNT_1"/>
    <property type="match status" value="1"/>
</dbReference>
<keyword evidence="3 19" id="KW-0963">Cytoplasm</keyword>
<feature type="domain" description="Mur ligase central" evidence="23">
    <location>
        <begin position="107"/>
        <end position="303"/>
    </location>
</feature>
<feature type="binding site" evidence="19">
    <location>
        <position position="178"/>
    </location>
    <ligand>
        <name>UDP-N-acetyl-alpha-D-muramoyl-L-alanyl-D-glutamate</name>
        <dbReference type="ChEBI" id="CHEBI:83900"/>
    </ligand>
</feature>
<dbReference type="InterPro" id="IPR036565">
    <property type="entry name" value="Mur-like_cat_sf"/>
</dbReference>
<comment type="caution">
    <text evidence="24">The sequence shown here is derived from an EMBL/GenBank/DDBJ whole genome shotgun (WGS) entry which is preliminary data.</text>
</comment>
<dbReference type="Proteomes" id="UP000295325">
    <property type="component" value="Unassembled WGS sequence"/>
</dbReference>
<comment type="cofactor">
    <cofactor evidence="19">
        <name>Mg(2+)</name>
        <dbReference type="ChEBI" id="CHEBI:18420"/>
    </cofactor>
</comment>
<dbReference type="GO" id="GO:0009252">
    <property type="term" value="P:peptidoglycan biosynthetic process"/>
    <property type="evidence" value="ECO:0007669"/>
    <property type="project" value="UniProtKB-UniRule"/>
</dbReference>
<evidence type="ECO:0000259" key="23">
    <source>
        <dbReference type="Pfam" id="PF08245"/>
    </source>
</evidence>
<dbReference type="InterPro" id="IPR035911">
    <property type="entry name" value="MurE/MurF_N"/>
</dbReference>
<comment type="PTM">
    <text evidence="19">Carboxylation is probably crucial for Mg(2+) binding and, consequently, for the gamma-phosphate positioning of ATP.</text>
</comment>
<dbReference type="Pfam" id="PF08245">
    <property type="entry name" value="Mur_ligase_M"/>
    <property type="match status" value="1"/>
</dbReference>
<feature type="domain" description="Mur ligase N-terminal catalytic" evidence="21">
    <location>
        <begin position="22"/>
        <end position="95"/>
    </location>
</feature>
<dbReference type="OrthoDB" id="9800958at2"/>
<feature type="binding site" evidence="19">
    <location>
        <position position="451"/>
    </location>
    <ligand>
        <name>meso-2,6-diaminopimelate</name>
        <dbReference type="ChEBI" id="CHEBI:57791"/>
    </ligand>
</feature>
<keyword evidence="9 19" id="KW-0573">Peptidoglycan synthesis</keyword>
<comment type="function">
    <text evidence="13 19">Catalyzes the addition of meso-diaminopimelic acid to the nucleotide precursor UDP-N-acetylmuramoyl-L-alanyl-D-glutamate (UMAG) in the biosynthesis of bacterial cell-wall peptidoglycan.</text>
</comment>
<keyword evidence="6 19" id="KW-0547">Nucleotide-binding</keyword>
<evidence type="ECO:0000256" key="9">
    <source>
        <dbReference type="ARBA" id="ARBA00022984"/>
    </source>
</evidence>
<keyword evidence="10 19" id="KW-0131">Cell cycle</keyword>
<accession>A0A4R7KR65</accession>
<dbReference type="SUPFAM" id="SSF63418">
    <property type="entry name" value="MurE/MurF N-terminal domain"/>
    <property type="match status" value="1"/>
</dbReference>
<keyword evidence="11 19" id="KW-0961">Cell wall biogenesis/degradation</keyword>
<dbReference type="EMBL" id="SOAZ01000005">
    <property type="protein sequence ID" value="TDT61862.1"/>
    <property type="molecule type" value="Genomic_DNA"/>
</dbReference>
<comment type="similarity">
    <text evidence="2 19">Belongs to the MurCDEF family. MurE subfamily.</text>
</comment>
<comment type="catalytic activity">
    <reaction evidence="12 19">
        <text>UDP-N-acetyl-alpha-D-muramoyl-L-alanyl-D-glutamate + meso-2,6-diaminopimelate + ATP = UDP-N-acetyl-alpha-D-muramoyl-L-alanyl-gamma-D-glutamyl-meso-2,6-diaminopimelate + ADP + phosphate + H(+)</text>
        <dbReference type="Rhea" id="RHEA:23676"/>
        <dbReference type="ChEBI" id="CHEBI:15378"/>
        <dbReference type="ChEBI" id="CHEBI:30616"/>
        <dbReference type="ChEBI" id="CHEBI:43474"/>
        <dbReference type="ChEBI" id="CHEBI:57791"/>
        <dbReference type="ChEBI" id="CHEBI:83900"/>
        <dbReference type="ChEBI" id="CHEBI:83905"/>
        <dbReference type="ChEBI" id="CHEBI:456216"/>
        <dbReference type="EC" id="6.3.2.13"/>
    </reaction>
</comment>
<dbReference type="NCBIfam" id="NF001124">
    <property type="entry name" value="PRK00139.1-2"/>
    <property type="match status" value="1"/>
</dbReference>
<gene>
    <name evidence="19" type="primary">murE</name>
    <name evidence="24" type="ORF">EDD71_10540</name>
</gene>
<feature type="binding site" evidence="19">
    <location>
        <position position="455"/>
    </location>
    <ligand>
        <name>meso-2,6-diaminopimelate</name>
        <dbReference type="ChEBI" id="CHEBI:57791"/>
    </ligand>
</feature>
<feature type="binding site" evidence="19">
    <location>
        <begin position="109"/>
        <end position="115"/>
    </location>
    <ligand>
        <name>ATP</name>
        <dbReference type="ChEBI" id="CHEBI:30616"/>
    </ligand>
</feature>
<evidence type="ECO:0000259" key="22">
    <source>
        <dbReference type="Pfam" id="PF02875"/>
    </source>
</evidence>
<name>A0A4R7KR65_9CLOT</name>
<dbReference type="InterPro" id="IPR005761">
    <property type="entry name" value="UDP-N-AcMur-Glu-dNH2Pim_ligase"/>
</dbReference>
<dbReference type="InterPro" id="IPR004101">
    <property type="entry name" value="Mur_ligase_C"/>
</dbReference>
<evidence type="ECO:0000313" key="24">
    <source>
        <dbReference type="EMBL" id="TDT61862.1"/>
    </source>
</evidence>
<keyword evidence="5 19" id="KW-0132">Cell division</keyword>
<dbReference type="GO" id="GO:0000287">
    <property type="term" value="F:magnesium ion binding"/>
    <property type="evidence" value="ECO:0007669"/>
    <property type="project" value="UniProtKB-UniRule"/>
</dbReference>
<dbReference type="SUPFAM" id="SSF53623">
    <property type="entry name" value="MurD-like peptide ligases, catalytic domain"/>
    <property type="match status" value="1"/>
</dbReference>
<feature type="short sequence motif" description="Meso-diaminopimelate recognition motif" evidence="19">
    <location>
        <begin position="399"/>
        <end position="402"/>
    </location>
</feature>
<keyword evidence="19" id="KW-0460">Magnesium</keyword>
<dbReference type="InterPro" id="IPR013221">
    <property type="entry name" value="Mur_ligase_cen"/>
</dbReference>
<dbReference type="GO" id="GO:0071555">
    <property type="term" value="P:cell wall organization"/>
    <property type="evidence" value="ECO:0007669"/>
    <property type="project" value="UniProtKB-KW"/>
</dbReference>
<dbReference type="SUPFAM" id="SSF53244">
    <property type="entry name" value="MurD-like peptide ligases, peptide-binding domain"/>
    <property type="match status" value="1"/>
</dbReference>
<dbReference type="EC" id="6.3.2.13" evidence="14 19"/>
<dbReference type="Pfam" id="PF02875">
    <property type="entry name" value="Mur_ligase_C"/>
    <property type="match status" value="1"/>
</dbReference>
<comment type="caution">
    <text evidence="19">Lacks conserved residue(s) required for the propagation of feature annotation.</text>
</comment>
<dbReference type="NCBIfam" id="NF001126">
    <property type="entry name" value="PRK00139.1-4"/>
    <property type="match status" value="1"/>
</dbReference>
<dbReference type="Gene3D" id="3.40.1390.10">
    <property type="entry name" value="MurE/MurF, N-terminal domain"/>
    <property type="match status" value="1"/>
</dbReference>
<dbReference type="GO" id="GO:0005524">
    <property type="term" value="F:ATP binding"/>
    <property type="evidence" value="ECO:0007669"/>
    <property type="project" value="UniProtKB-UniRule"/>
</dbReference>
<keyword evidence="7 19" id="KW-0067">ATP-binding</keyword>
<dbReference type="GO" id="GO:0008360">
    <property type="term" value="P:regulation of cell shape"/>
    <property type="evidence" value="ECO:0007669"/>
    <property type="project" value="UniProtKB-KW"/>
</dbReference>
<comment type="subcellular location">
    <subcellularLocation>
        <location evidence="19 20">Cytoplasm</location>
    </subcellularLocation>
</comment>
<dbReference type="Gene3D" id="3.40.1190.10">
    <property type="entry name" value="Mur-like, catalytic domain"/>
    <property type="match status" value="1"/>
</dbReference>
<keyword evidence="8 19" id="KW-0133">Cell shape</keyword>
<evidence type="ECO:0000256" key="5">
    <source>
        <dbReference type="ARBA" id="ARBA00022618"/>
    </source>
</evidence>
<dbReference type="Pfam" id="PF01225">
    <property type="entry name" value="Mur_ligase"/>
    <property type="match status" value="1"/>
</dbReference>
<evidence type="ECO:0000256" key="2">
    <source>
        <dbReference type="ARBA" id="ARBA00005898"/>
    </source>
</evidence>
<dbReference type="PANTHER" id="PTHR23135:SF4">
    <property type="entry name" value="UDP-N-ACETYLMURAMOYL-L-ALANYL-D-GLUTAMATE--2,6-DIAMINOPIMELATE LIGASE MURE HOMOLOG, CHLOROPLASTIC"/>
    <property type="match status" value="1"/>
</dbReference>
<dbReference type="GO" id="GO:0051301">
    <property type="term" value="P:cell division"/>
    <property type="evidence" value="ECO:0007669"/>
    <property type="project" value="UniProtKB-KW"/>
</dbReference>
<evidence type="ECO:0000256" key="10">
    <source>
        <dbReference type="ARBA" id="ARBA00023306"/>
    </source>
</evidence>
<evidence type="ECO:0000256" key="8">
    <source>
        <dbReference type="ARBA" id="ARBA00022960"/>
    </source>
</evidence>
<evidence type="ECO:0000256" key="13">
    <source>
        <dbReference type="ARBA" id="ARBA00056782"/>
    </source>
</evidence>
<evidence type="ECO:0000256" key="20">
    <source>
        <dbReference type="RuleBase" id="RU004135"/>
    </source>
</evidence>
<evidence type="ECO:0000259" key="21">
    <source>
        <dbReference type="Pfam" id="PF01225"/>
    </source>
</evidence>
<evidence type="ECO:0000256" key="6">
    <source>
        <dbReference type="ARBA" id="ARBA00022741"/>
    </source>
</evidence>
<evidence type="ECO:0000256" key="15">
    <source>
        <dbReference type="ARBA" id="ARBA00072883"/>
    </source>
</evidence>
<dbReference type="InterPro" id="IPR018109">
    <property type="entry name" value="Folylpolyglutamate_synth_CS"/>
</dbReference>
<evidence type="ECO:0000256" key="12">
    <source>
        <dbReference type="ARBA" id="ARBA00050251"/>
    </source>
</evidence>
<dbReference type="GO" id="GO:0004326">
    <property type="term" value="F:tetrahydrofolylpolyglutamate synthase activity"/>
    <property type="evidence" value="ECO:0007669"/>
    <property type="project" value="InterPro"/>
</dbReference>
<evidence type="ECO:0000256" key="18">
    <source>
        <dbReference type="ARBA" id="ARBA00081560"/>
    </source>
</evidence>
<evidence type="ECO:0000313" key="25">
    <source>
        <dbReference type="Proteomes" id="UP000295325"/>
    </source>
</evidence>
<dbReference type="AlphaFoldDB" id="A0A4R7KR65"/>
<feature type="binding site" evidence="19">
    <location>
        <position position="186"/>
    </location>
    <ligand>
        <name>UDP-N-acetyl-alpha-D-muramoyl-L-alanyl-D-glutamate</name>
        <dbReference type="ChEBI" id="CHEBI:83900"/>
    </ligand>
</feature>
<dbReference type="RefSeq" id="WP_133627498.1">
    <property type="nucleotide sequence ID" value="NZ_SOAZ01000005.1"/>
</dbReference>
<evidence type="ECO:0000256" key="16">
    <source>
        <dbReference type="ARBA" id="ARBA00075482"/>
    </source>
</evidence>
<evidence type="ECO:0000256" key="4">
    <source>
        <dbReference type="ARBA" id="ARBA00022598"/>
    </source>
</evidence>
<comment type="pathway">
    <text evidence="1 19 20">Cell wall biogenesis; peptidoglycan biosynthesis.</text>
</comment>
<dbReference type="GO" id="GO:0005737">
    <property type="term" value="C:cytoplasm"/>
    <property type="evidence" value="ECO:0007669"/>
    <property type="project" value="UniProtKB-SubCell"/>
</dbReference>
<dbReference type="PANTHER" id="PTHR23135">
    <property type="entry name" value="MUR LIGASE FAMILY MEMBER"/>
    <property type="match status" value="1"/>
</dbReference>
<dbReference type="InterPro" id="IPR000713">
    <property type="entry name" value="Mur_ligase_N"/>
</dbReference>
<keyword evidence="4 19" id="KW-0436">Ligase</keyword>
<dbReference type="UniPathway" id="UPA00219"/>
<protein>
    <recommendedName>
        <fullName evidence="15 19">UDP-N-acetylmuramoyl-L-alanyl-D-glutamate--2,6-diaminopimelate ligase</fullName>
        <ecNumber evidence="14 19">6.3.2.13</ecNumber>
    </recommendedName>
    <alternativeName>
        <fullName evidence="16 19">Meso-A2pm-adding enzyme</fullName>
    </alternativeName>
    <alternativeName>
        <fullName evidence="17 19">Meso-diaminopimelate-adding enzyme</fullName>
    </alternativeName>
    <alternativeName>
        <fullName evidence="18 19">UDP-MurNAc-L-Ala-D-Glu:meso-diaminopimelate ligase</fullName>
    </alternativeName>
    <alternativeName>
        <fullName evidence="19">UDP-MurNAc-tripeptide synthetase</fullName>
    </alternativeName>
    <alternativeName>
        <fullName evidence="19">UDP-N-acetylmuramyl-tripeptide synthetase</fullName>
    </alternativeName>
</protein>
<evidence type="ECO:0000256" key="7">
    <source>
        <dbReference type="ARBA" id="ARBA00022840"/>
    </source>
</evidence>
<dbReference type="NCBIfam" id="TIGR01085">
    <property type="entry name" value="murE"/>
    <property type="match status" value="1"/>
</dbReference>
<dbReference type="InterPro" id="IPR036615">
    <property type="entry name" value="Mur_ligase_C_dom_sf"/>
</dbReference>
<feature type="binding site" evidence="19">
    <location>
        <position position="29"/>
    </location>
    <ligand>
        <name>UDP-N-acetyl-alpha-D-muramoyl-L-alanyl-D-glutamate</name>
        <dbReference type="ChEBI" id="CHEBI:83900"/>
    </ligand>
</feature>
<evidence type="ECO:0000256" key="14">
    <source>
        <dbReference type="ARBA" id="ARBA00066633"/>
    </source>
</evidence>
<evidence type="ECO:0000256" key="3">
    <source>
        <dbReference type="ARBA" id="ARBA00022490"/>
    </source>
</evidence>
<organism evidence="24 25">
    <name type="scientific">Fonticella tunisiensis</name>
    <dbReference type="NCBI Taxonomy" id="1096341"/>
    <lineage>
        <taxon>Bacteria</taxon>
        <taxon>Bacillati</taxon>
        <taxon>Bacillota</taxon>
        <taxon>Clostridia</taxon>
        <taxon>Eubacteriales</taxon>
        <taxon>Clostridiaceae</taxon>
        <taxon>Fonticella</taxon>
    </lineage>
</organism>
<evidence type="ECO:0000256" key="17">
    <source>
        <dbReference type="ARBA" id="ARBA00076158"/>
    </source>
</evidence>
<dbReference type="HAMAP" id="MF_00208">
    <property type="entry name" value="MurE"/>
    <property type="match status" value="1"/>
</dbReference>
<feature type="domain" description="Mur ligase C-terminal" evidence="22">
    <location>
        <begin position="326"/>
        <end position="453"/>
    </location>
</feature>
<feature type="binding site" evidence="19">
    <location>
        <begin position="151"/>
        <end position="152"/>
    </location>
    <ligand>
        <name>UDP-N-acetyl-alpha-D-muramoyl-L-alanyl-D-glutamate</name>
        <dbReference type="ChEBI" id="CHEBI:83900"/>
    </ligand>
</feature>
<feature type="binding site" evidence="19">
    <location>
        <position position="375"/>
    </location>
    <ligand>
        <name>meso-2,6-diaminopimelate</name>
        <dbReference type="ChEBI" id="CHEBI:57791"/>
    </ligand>
</feature>
<keyword evidence="25" id="KW-1185">Reference proteome</keyword>
<reference evidence="24 25" key="1">
    <citation type="submission" date="2019-03" db="EMBL/GenBank/DDBJ databases">
        <title>Genomic Encyclopedia of Type Strains, Phase IV (KMG-IV): sequencing the most valuable type-strain genomes for metagenomic binning, comparative biology and taxonomic classification.</title>
        <authorList>
            <person name="Goeker M."/>
        </authorList>
    </citation>
    <scope>NUCLEOTIDE SEQUENCE [LARGE SCALE GENOMIC DNA]</scope>
    <source>
        <strain evidence="24 25">DSM 24455</strain>
    </source>
</reference>
<feature type="binding site" evidence="19">
    <location>
        <begin position="399"/>
        <end position="402"/>
    </location>
    <ligand>
        <name>meso-2,6-diaminopimelate</name>
        <dbReference type="ChEBI" id="CHEBI:57791"/>
    </ligand>
</feature>
<feature type="modified residue" description="N6-carboxylysine" evidence="19">
    <location>
        <position position="218"/>
    </location>
</feature>
<proteinExistence type="inferred from homology"/>
<evidence type="ECO:0000256" key="19">
    <source>
        <dbReference type="HAMAP-Rule" id="MF_00208"/>
    </source>
</evidence>
<dbReference type="FunFam" id="3.90.190.20:FF:000006">
    <property type="entry name" value="UDP-N-acetylmuramoyl-L-alanyl-D-glutamate--2,6-diaminopimelate ligase"/>
    <property type="match status" value="1"/>
</dbReference>
<sequence length="481" mass="53202">MKISELIKNVDYIKIVGEDIDIKSLCYNTSDITEGSLFFCIEGTKTDGHIYAQKAVDNGASALVISKDVNVNGKVVKIKVRDTRNAMALMSSNFYGRPSEYMDIIGITGTNGKTTLTFMMKSVLEASGKKAGLLGTIYNIMGDVVEEAKRTTPESMDLHNIFYRMKKNAIEVCVMEVSSHSLELKRVEGVKFNVGIFTNLTQDHLDFHGTMENYFNAKLKLFKQCDTAVVNIDDEYGRKIPDLINTRIITYGIDRKADVIAKNINISGEGTVFDLCYNGISMPVKLHLPGKFNVYNALGCAAASIAMDISMDFIKKGLENLKSVPGRSEKINSKKGFTVVIDYAHTPDGIVNILTTAREYTRGRLTTVFGCGGDRDKSKRPKMGKAAGELSDFCVVTSDNPRTEDPMAIINDIIPGINATGCNYVIIEDRKQAIKYAIDNAKEGDVIVIAGKGHETYQILKDKTIYFNEREIVMNILGEEL</sequence>